<reference evidence="1" key="1">
    <citation type="journal article" date="2019" name="PLoS Negl. Trop. Dis.">
        <title>Revisiting the worldwide diversity of Leptospira species in the environment.</title>
        <authorList>
            <person name="Vincent A.T."/>
            <person name="Schiettekatte O."/>
            <person name="Bourhy P."/>
            <person name="Veyrier F.J."/>
            <person name="Picardeau M."/>
        </authorList>
    </citation>
    <scope>NUCLEOTIDE SEQUENCE [LARGE SCALE GENOMIC DNA]</scope>
    <source>
        <strain evidence="1">201601109</strain>
    </source>
</reference>
<accession>A0A6H3NSK2</accession>
<dbReference type="AlphaFoldDB" id="A0A6H3NSK2"/>
<protein>
    <submittedName>
        <fullName evidence="1">Uncharacterized protein</fullName>
    </submittedName>
</protein>
<dbReference type="OrthoDB" id="327360at2"/>
<keyword evidence="2" id="KW-1185">Reference proteome</keyword>
<proteinExistence type="predicted"/>
<sequence length="204" mass="23579">MKYLKIAGLVFLMSFLTHCITYLKKDYPAYNPAKIDKKIANVDFILYYNHYNAFNERSEVSSGVHQANKQAFTNIIAGCNCINKFTVYVDGLDDISKIKSKNLVKIEVTNRVQPNVSLYLTSTLFVLSATMFPVFGEINGKTEFVAFNQGKEIKRYTYENDVIEVRQGLLLFVMPFRKLNYITNQNVPDNFVNDIYRDKLYPTE</sequence>
<dbReference type="Proteomes" id="UP000297649">
    <property type="component" value="Unassembled WGS sequence"/>
</dbReference>
<name>A0A6H3NSK2_9LEPT</name>
<organism evidence="1 2">
    <name type="scientific">Leptospira bandrabouensis</name>
    <dbReference type="NCBI Taxonomy" id="2484903"/>
    <lineage>
        <taxon>Bacteria</taxon>
        <taxon>Pseudomonadati</taxon>
        <taxon>Spirochaetota</taxon>
        <taxon>Spirochaetia</taxon>
        <taxon>Leptospirales</taxon>
        <taxon>Leptospiraceae</taxon>
        <taxon>Leptospira</taxon>
    </lineage>
</organism>
<dbReference type="RefSeq" id="WP_135745445.1">
    <property type="nucleotide sequence ID" value="NZ_JAIZBI010000001.1"/>
</dbReference>
<evidence type="ECO:0000313" key="1">
    <source>
        <dbReference type="EMBL" id="TGN15797.1"/>
    </source>
</evidence>
<dbReference type="EMBL" id="RQHU01000005">
    <property type="protein sequence ID" value="TGN15797.1"/>
    <property type="molecule type" value="Genomic_DNA"/>
</dbReference>
<evidence type="ECO:0000313" key="2">
    <source>
        <dbReference type="Proteomes" id="UP000297649"/>
    </source>
</evidence>
<gene>
    <name evidence="1" type="ORF">EHR08_05795</name>
</gene>
<comment type="caution">
    <text evidence="1">The sequence shown here is derived from an EMBL/GenBank/DDBJ whole genome shotgun (WGS) entry which is preliminary data.</text>
</comment>